<dbReference type="InterPro" id="IPR005945">
    <property type="entry name" value="Pro_imino_pep"/>
</dbReference>
<evidence type="ECO:0000259" key="3">
    <source>
        <dbReference type="Pfam" id="PF12697"/>
    </source>
</evidence>
<comment type="similarity">
    <text evidence="1">Belongs to the peptidase S33 family.</text>
</comment>
<proteinExistence type="inferred from homology"/>
<dbReference type="InterPro" id="IPR050266">
    <property type="entry name" value="AB_hydrolase_sf"/>
</dbReference>
<dbReference type="Gene3D" id="3.40.50.1820">
    <property type="entry name" value="alpha/beta hydrolase"/>
    <property type="match status" value="1"/>
</dbReference>
<dbReference type="PANTHER" id="PTHR43798">
    <property type="entry name" value="MONOACYLGLYCEROL LIPASE"/>
    <property type="match status" value="1"/>
</dbReference>
<dbReference type="Proteomes" id="UP000054279">
    <property type="component" value="Unassembled WGS sequence"/>
</dbReference>
<protein>
    <recommendedName>
        <fullName evidence="3">AB hydrolase-1 domain-containing protein</fullName>
    </recommendedName>
</protein>
<accession>A0A0C9UMY3</accession>
<dbReference type="EMBL" id="KN837118">
    <property type="protein sequence ID" value="KIJ44348.1"/>
    <property type="molecule type" value="Genomic_DNA"/>
</dbReference>
<dbReference type="InterPro" id="IPR000073">
    <property type="entry name" value="AB_hydrolase_1"/>
</dbReference>
<dbReference type="PIRSF" id="PIRSF005539">
    <property type="entry name" value="Pept_S33_TRI_F1"/>
    <property type="match status" value="1"/>
</dbReference>
<organism evidence="4 5">
    <name type="scientific">Sphaerobolus stellatus (strain SS14)</name>
    <dbReference type="NCBI Taxonomy" id="990650"/>
    <lineage>
        <taxon>Eukaryota</taxon>
        <taxon>Fungi</taxon>
        <taxon>Dikarya</taxon>
        <taxon>Basidiomycota</taxon>
        <taxon>Agaricomycotina</taxon>
        <taxon>Agaricomycetes</taxon>
        <taxon>Phallomycetidae</taxon>
        <taxon>Geastrales</taxon>
        <taxon>Sphaerobolaceae</taxon>
        <taxon>Sphaerobolus</taxon>
    </lineage>
</organism>
<gene>
    <name evidence="4" type="ORF">M422DRAFT_168517</name>
</gene>
<dbReference type="OrthoDB" id="190201at2759"/>
<dbReference type="NCBIfam" id="TIGR01250">
    <property type="entry name" value="pro_imino_pep_2"/>
    <property type="match status" value="1"/>
</dbReference>
<dbReference type="GO" id="GO:0008233">
    <property type="term" value="F:peptidase activity"/>
    <property type="evidence" value="ECO:0007669"/>
    <property type="project" value="InterPro"/>
</dbReference>
<dbReference type="GO" id="GO:0006508">
    <property type="term" value="P:proteolysis"/>
    <property type="evidence" value="ECO:0007669"/>
    <property type="project" value="InterPro"/>
</dbReference>
<name>A0A0C9UMY3_SPHS4</name>
<evidence type="ECO:0000313" key="4">
    <source>
        <dbReference type="EMBL" id="KIJ44348.1"/>
    </source>
</evidence>
<evidence type="ECO:0000256" key="2">
    <source>
        <dbReference type="ARBA" id="ARBA00022801"/>
    </source>
</evidence>
<dbReference type="AlphaFoldDB" id="A0A0C9UMY3"/>
<evidence type="ECO:0000256" key="1">
    <source>
        <dbReference type="ARBA" id="ARBA00010088"/>
    </source>
</evidence>
<dbReference type="Pfam" id="PF12697">
    <property type="entry name" value="Abhydrolase_6"/>
    <property type="match status" value="1"/>
</dbReference>
<dbReference type="GO" id="GO:0016020">
    <property type="term" value="C:membrane"/>
    <property type="evidence" value="ECO:0007669"/>
    <property type="project" value="TreeGrafter"/>
</dbReference>
<dbReference type="HOGENOM" id="CLU_020336_15_1_1"/>
<feature type="domain" description="AB hydrolase-1" evidence="3">
    <location>
        <begin position="38"/>
        <end position="284"/>
    </location>
</feature>
<evidence type="ECO:0000313" key="5">
    <source>
        <dbReference type="Proteomes" id="UP000054279"/>
    </source>
</evidence>
<dbReference type="SUPFAM" id="SSF53474">
    <property type="entry name" value="alpha/beta-Hydrolases"/>
    <property type="match status" value="1"/>
</dbReference>
<dbReference type="InterPro" id="IPR029058">
    <property type="entry name" value="AB_hydrolase_fold"/>
</dbReference>
<reference evidence="4 5" key="1">
    <citation type="submission" date="2014-06" db="EMBL/GenBank/DDBJ databases">
        <title>Evolutionary Origins and Diversification of the Mycorrhizal Mutualists.</title>
        <authorList>
            <consortium name="DOE Joint Genome Institute"/>
            <consortium name="Mycorrhizal Genomics Consortium"/>
            <person name="Kohler A."/>
            <person name="Kuo A."/>
            <person name="Nagy L.G."/>
            <person name="Floudas D."/>
            <person name="Copeland A."/>
            <person name="Barry K.W."/>
            <person name="Cichocki N."/>
            <person name="Veneault-Fourrey C."/>
            <person name="LaButti K."/>
            <person name="Lindquist E.A."/>
            <person name="Lipzen A."/>
            <person name="Lundell T."/>
            <person name="Morin E."/>
            <person name="Murat C."/>
            <person name="Riley R."/>
            <person name="Ohm R."/>
            <person name="Sun H."/>
            <person name="Tunlid A."/>
            <person name="Henrissat B."/>
            <person name="Grigoriev I.V."/>
            <person name="Hibbett D.S."/>
            <person name="Martin F."/>
        </authorList>
    </citation>
    <scope>NUCLEOTIDE SEQUENCE [LARGE SCALE GENOMIC DNA]</scope>
    <source>
        <strain evidence="4 5">SS14</strain>
    </source>
</reference>
<dbReference type="PANTHER" id="PTHR43798:SF33">
    <property type="entry name" value="HYDROLASE, PUTATIVE (AFU_ORTHOLOGUE AFUA_2G14860)-RELATED"/>
    <property type="match status" value="1"/>
</dbReference>
<keyword evidence="5" id="KW-1185">Reference proteome</keyword>
<dbReference type="InterPro" id="IPR002410">
    <property type="entry name" value="Peptidase_S33"/>
</dbReference>
<sequence>MSASVSDGFIDFTYQGETFKTYYKVFGDLSKRTRTPLVGLHGGPGLVHDYLDCFSQLTKEYAVPVIIYDQLGNGNSTHLKEKPPTFWTVDLFIDELVNLLKHFSVEDDFDLCGHSWGGILAIEFELRRQPVGLKHLILSDSLAESKLWNMSNMQLMQTFPPDVQQGLMGGMKEPVKFLEALKKFHAVHGCTVQPSPPGYLETLEKVFGPNGDPTVASAPILNQWSSIDRLHLVRVPTFVINGRKDISQDFVVQPFFDKIPKVKWVTFENSSHMPFFEEPDKYFRLLSEFLKKPESA</sequence>
<keyword evidence="2" id="KW-0378">Hydrolase</keyword>
<dbReference type="PRINTS" id="PR00793">
    <property type="entry name" value="PROAMNOPTASE"/>
</dbReference>